<keyword evidence="4" id="KW-0539">Nucleus</keyword>
<dbReference type="Pfam" id="PF07545">
    <property type="entry name" value="Vg_Tdu"/>
    <property type="match status" value="1"/>
</dbReference>
<dbReference type="AlphaFoldDB" id="A0A8C5GUI0"/>
<organism evidence="7 8">
    <name type="scientific">Gouania willdenowi</name>
    <name type="common">Blunt-snouted clingfish</name>
    <name type="synonym">Lepadogaster willdenowi</name>
    <dbReference type="NCBI Taxonomy" id="441366"/>
    <lineage>
        <taxon>Eukaryota</taxon>
        <taxon>Metazoa</taxon>
        <taxon>Chordata</taxon>
        <taxon>Craniata</taxon>
        <taxon>Vertebrata</taxon>
        <taxon>Euteleostomi</taxon>
        <taxon>Actinopterygii</taxon>
        <taxon>Neopterygii</taxon>
        <taxon>Teleostei</taxon>
        <taxon>Neoteleostei</taxon>
        <taxon>Acanthomorphata</taxon>
        <taxon>Ovalentaria</taxon>
        <taxon>Blenniimorphae</taxon>
        <taxon>Blenniiformes</taxon>
        <taxon>Gobiesocoidei</taxon>
        <taxon>Gobiesocidae</taxon>
        <taxon>Gobiesocinae</taxon>
        <taxon>Gouania</taxon>
    </lineage>
</organism>
<keyword evidence="3" id="KW-0804">Transcription</keyword>
<sequence length="249" mass="27097">MSCYVSKFLKSLSFYRLQKPSSSSSSSSSSSLSSSSSSSWSRMQTGRPPAVAPPIKEEHGDPPPGAQYLSARCVLFTYFQGDISREVDEHFSRALSTGACTDTCMGNSLKALRDGSFPMNQRSFPPSFWSSSFQPSLTHPELSFPSDSFSSPPFHAHEAWHHHYSIGSQGSAFPRPAVHDMYGTAFDPRYSSLLVPTVRSHHRINASSCDLSGKAESESAWGGAFTAADIGLGVDSGTPHHLFSLWFNL</sequence>
<feature type="region of interest" description="Disordered" evidence="6">
    <location>
        <begin position="19"/>
        <end position="63"/>
    </location>
</feature>
<protein>
    <submittedName>
        <fullName evidence="7">Vestigial-like family member 2a</fullName>
    </submittedName>
</protein>
<evidence type="ECO:0000256" key="3">
    <source>
        <dbReference type="ARBA" id="ARBA00023163"/>
    </source>
</evidence>
<keyword evidence="8" id="KW-1185">Reference proteome</keyword>
<name>A0A8C5GUI0_GOUWI</name>
<evidence type="ECO:0000256" key="5">
    <source>
        <dbReference type="ARBA" id="ARBA00025784"/>
    </source>
</evidence>
<evidence type="ECO:0000256" key="1">
    <source>
        <dbReference type="ARBA" id="ARBA00004123"/>
    </source>
</evidence>
<dbReference type="GO" id="GO:0006355">
    <property type="term" value="P:regulation of DNA-templated transcription"/>
    <property type="evidence" value="ECO:0007669"/>
    <property type="project" value="InterPro"/>
</dbReference>
<evidence type="ECO:0000256" key="4">
    <source>
        <dbReference type="ARBA" id="ARBA00023242"/>
    </source>
</evidence>
<feature type="compositionally biased region" description="Low complexity" evidence="6">
    <location>
        <begin position="21"/>
        <end position="41"/>
    </location>
</feature>
<dbReference type="PANTHER" id="PTHR15950:SF15">
    <property type="entry name" value="PROTEIN VESTIGIAL"/>
    <property type="match status" value="1"/>
</dbReference>
<dbReference type="GO" id="GO:0005634">
    <property type="term" value="C:nucleus"/>
    <property type="evidence" value="ECO:0007669"/>
    <property type="project" value="UniProtKB-SubCell"/>
</dbReference>
<evidence type="ECO:0000256" key="2">
    <source>
        <dbReference type="ARBA" id="ARBA00023015"/>
    </source>
</evidence>
<dbReference type="PANTHER" id="PTHR15950">
    <property type="entry name" value="TRANSCRIPTION COFACTOR VESTIGIAL-LIKE PROTEIN"/>
    <property type="match status" value="1"/>
</dbReference>
<keyword evidence="2" id="KW-0805">Transcription regulation</keyword>
<accession>A0A8C5GUI0</accession>
<evidence type="ECO:0000313" key="7">
    <source>
        <dbReference type="Ensembl" id="ENSGWIP00000035631.1"/>
    </source>
</evidence>
<dbReference type="Ensembl" id="ENSGWIT00000038847.1">
    <property type="protein sequence ID" value="ENSGWIP00000035631.1"/>
    <property type="gene ID" value="ENSGWIG00000018405.1"/>
</dbReference>
<dbReference type="InterPro" id="IPR011520">
    <property type="entry name" value="Vg_fam"/>
</dbReference>
<comment type="subcellular location">
    <subcellularLocation>
        <location evidence="1">Nucleus</location>
    </subcellularLocation>
</comment>
<evidence type="ECO:0000256" key="6">
    <source>
        <dbReference type="SAM" id="MobiDB-lite"/>
    </source>
</evidence>
<dbReference type="Proteomes" id="UP000694680">
    <property type="component" value="Unassembled WGS sequence"/>
</dbReference>
<comment type="similarity">
    <text evidence="5">Belongs to the vestigial family.</text>
</comment>
<proteinExistence type="inferred from homology"/>
<reference evidence="7" key="1">
    <citation type="submission" date="2025-08" db="UniProtKB">
        <authorList>
            <consortium name="Ensembl"/>
        </authorList>
    </citation>
    <scope>IDENTIFICATION</scope>
</reference>
<evidence type="ECO:0000313" key="8">
    <source>
        <dbReference type="Proteomes" id="UP000694680"/>
    </source>
</evidence>
<reference evidence="7" key="2">
    <citation type="submission" date="2025-09" db="UniProtKB">
        <authorList>
            <consortium name="Ensembl"/>
        </authorList>
    </citation>
    <scope>IDENTIFICATION</scope>
</reference>